<dbReference type="InterPro" id="IPR045619">
    <property type="entry name" value="DUF6443"/>
</dbReference>
<gene>
    <name evidence="4" type="ORF">B0E34_00965</name>
</gene>
<feature type="region of interest" description="Disordered" evidence="1">
    <location>
        <begin position="1122"/>
        <end position="1158"/>
    </location>
</feature>
<dbReference type="InterPro" id="IPR022385">
    <property type="entry name" value="Rhs_assc_core"/>
</dbReference>
<dbReference type="InterPro" id="IPR050708">
    <property type="entry name" value="T6SS_VgrG/RHS"/>
</dbReference>
<name>A0A202CGA8_9FLAO</name>
<dbReference type="PANTHER" id="PTHR32305:SF15">
    <property type="entry name" value="PROTEIN RHSA-RELATED"/>
    <property type="match status" value="1"/>
</dbReference>
<dbReference type="NCBIfam" id="TIGR03696">
    <property type="entry name" value="Rhs_assc_core"/>
    <property type="match status" value="1"/>
</dbReference>
<dbReference type="Pfam" id="PF20041">
    <property type="entry name" value="DUF6443"/>
    <property type="match status" value="1"/>
</dbReference>
<dbReference type="PANTHER" id="PTHR32305">
    <property type="match status" value="1"/>
</dbReference>
<organism evidence="4 5">
    <name type="scientific">Chryseobacterium mucoviscidosis</name>
    <dbReference type="NCBI Taxonomy" id="1945581"/>
    <lineage>
        <taxon>Bacteria</taxon>
        <taxon>Pseudomonadati</taxon>
        <taxon>Bacteroidota</taxon>
        <taxon>Flavobacteriia</taxon>
        <taxon>Flavobacteriales</taxon>
        <taxon>Weeksellaceae</taxon>
        <taxon>Chryseobacterium group</taxon>
        <taxon>Chryseobacterium</taxon>
    </lineage>
</organism>
<feature type="compositionally biased region" description="Basic and acidic residues" evidence="1">
    <location>
        <begin position="1148"/>
        <end position="1158"/>
    </location>
</feature>
<sequence length="1187" mass="133958">MKKIIIPIGTLFLSGLAYGQSQTSSLENYIYSKTYLEPVTTSSTTAKQIETVQYFDGLGRPKQVVNVKASPGGKDVVQHIEYDGFGRQLKDYLPVPQQGTQNGAIYTSPLSNATQPALYGAEKIYSEKILENSPLERILQQKQVGNAWNDKPVQFGYDANTTADAVKKYTTVTTWVNGATSSVLSQSSEYAAAQLYKNTVTDEDGNVNIEFKNGEGQVLLVRKMNGTQSVDTYYVYNEYNQLAYVIPPLASVSGAVDDVTLDNLCYQYKYDGRNRLVEKKLPGKGWEFMVYDKQDRLVLTQDAILRAQGRWLYTKYDQFGRVLMTGLSDGSTRLTEQSNTDAKGSNNEKRMSDYWTNSGMPVYYTNGFGYPNGNIYKVLSINYYDTYPTGTPAIPTQILGQDVLSQDAQNSSISTKSLPVASYVKNIEDDNWTKNYTWYDKKGRAIGTHSINHLGGYTKTESLLDFAGTVQKNNIYHLRKQGETGVFVTERFVYDGQNRLLQHYHQVDNKPEVLLAENTYNELSELSNKKVGNNLQSIDYTYNIRGWMTDINKNQMTVPNLDGKLFAYKIRYNERLGIINPDPSLFSGKDVEAKYNGNIAEVDWRTVENIGNNPSTTPKRYSYAYDKLNRLTAGYYQNPQNPGSKENTESIDYDLNGNITNLYRTSVIESGNTPTVIDKLVYTYENSNKSNRLAKIIDDAQNTTGYEGGGQTIGYDANGNMTLMPDKATIIQYNYLNLPSTVNMLVDFPFDMEYLYRADGVKLKKKTTNIVTGYYTTTITINNSDYLDGFQYNNRTSTTQGGGDPADPPMEDMMMAPQSRAMEMQAFSTDEVINFGPVGTLDILKTPDLEFFPTAEGFYDYKKDQYIYQYKDHLGNTRVSFGRNSAGALEIIDVNDYYPFGMNHLKSGNSFFGASSYKNYKYNGKELQESGMYDYGARFYMPDIGRWGVVDPLAEKMRRWSPYTYAFDNPIRFIDPDGRQGKDIIYLIRDSKGNVTEQWKYSNGSFRRWENGKLGAKYDGRTHTGSPTLFKLAVAYRKIENSGNKELQGMLHTLENSDKTHWIESGNSGSKVLPDGNGAVLGHSIGTHALYDFSKEAQEQFKKVEGVPDSDLSAVAHEMRHQFDYDQKNMKDNPRSNDPKSGTADDPTEQRAVKAENEARKIEKLIIRTTYGGEKVNPNPPNYILPQ</sequence>
<feature type="signal peptide" evidence="2">
    <location>
        <begin position="1"/>
        <end position="19"/>
    </location>
</feature>
<proteinExistence type="predicted"/>
<dbReference type="Gene3D" id="2.180.10.10">
    <property type="entry name" value="RHS repeat-associated core"/>
    <property type="match status" value="1"/>
</dbReference>
<accession>A0A202CGA8</accession>
<keyword evidence="5" id="KW-1185">Reference proteome</keyword>
<feature type="compositionally biased region" description="Basic and acidic residues" evidence="1">
    <location>
        <begin position="1122"/>
        <end position="1138"/>
    </location>
</feature>
<protein>
    <submittedName>
        <fullName evidence="4">Sugar-binding protein</fullName>
    </submittedName>
</protein>
<dbReference type="RefSeq" id="WP_087705976.1">
    <property type="nucleotide sequence ID" value="NZ_MVAG01000039.1"/>
</dbReference>
<evidence type="ECO:0000259" key="3">
    <source>
        <dbReference type="Pfam" id="PF20041"/>
    </source>
</evidence>
<evidence type="ECO:0000313" key="4">
    <source>
        <dbReference type="EMBL" id="OVE62829.1"/>
    </source>
</evidence>
<reference evidence="5" key="1">
    <citation type="submission" date="2017-02" db="EMBL/GenBank/DDBJ databases">
        <authorList>
            <person name="Tetz G."/>
            <person name="Tetz V."/>
        </authorList>
    </citation>
    <scope>NUCLEOTIDE SEQUENCE [LARGE SCALE GENOMIC DNA]</scope>
    <source>
        <strain evidence="5">VT16-26</strain>
    </source>
</reference>
<dbReference type="AlphaFoldDB" id="A0A202CGA8"/>
<evidence type="ECO:0000313" key="5">
    <source>
        <dbReference type="Proteomes" id="UP000196355"/>
    </source>
</evidence>
<feature type="domain" description="DUF6443" evidence="3">
    <location>
        <begin position="33"/>
        <end position="151"/>
    </location>
</feature>
<feature type="chain" id="PRO_5012239298" evidence="2">
    <location>
        <begin position="20"/>
        <end position="1187"/>
    </location>
</feature>
<dbReference type="EMBL" id="MVAG01000039">
    <property type="protein sequence ID" value="OVE62829.1"/>
    <property type="molecule type" value="Genomic_DNA"/>
</dbReference>
<dbReference type="Proteomes" id="UP000196355">
    <property type="component" value="Unassembled WGS sequence"/>
</dbReference>
<evidence type="ECO:0000256" key="2">
    <source>
        <dbReference type="SAM" id="SignalP"/>
    </source>
</evidence>
<keyword evidence="2" id="KW-0732">Signal</keyword>
<comment type="caution">
    <text evidence="4">The sequence shown here is derived from an EMBL/GenBank/DDBJ whole genome shotgun (WGS) entry which is preliminary data.</text>
</comment>
<evidence type="ECO:0000256" key="1">
    <source>
        <dbReference type="SAM" id="MobiDB-lite"/>
    </source>
</evidence>